<feature type="active site" evidence="1">
    <location>
        <position position="37"/>
    </location>
</feature>
<feature type="domain" description="Fluoroacetyl-CoA-specific thioesterase-like" evidence="3">
    <location>
        <begin position="18"/>
        <end position="121"/>
    </location>
</feature>
<dbReference type="AlphaFoldDB" id="A0A1H4ADA1"/>
<dbReference type="PANTHER" id="PTHR36934:SF1">
    <property type="entry name" value="THIOESTERASE DOMAIN-CONTAINING PROTEIN"/>
    <property type="match status" value="1"/>
</dbReference>
<sequence length="133" mass="14035">MELTAVQVGLKNTVSEEVTEARTARVMGSGSLPVYATPAMTCLMEKAATEAVEALVPEGWTTVGISLHVAHTAATPVGLTVRAEAEVTAVEGRKIIFTVRAYDDQGEIGVGSHERFAVAKEKFLAKAAAKVQH</sequence>
<dbReference type="RefSeq" id="WP_074673440.1">
    <property type="nucleotide sequence ID" value="NZ_FNQG01000016.1"/>
</dbReference>
<feature type="binding site" evidence="2">
    <location>
        <position position="64"/>
    </location>
    <ligand>
        <name>substrate</name>
    </ligand>
</feature>
<dbReference type="OrthoDB" id="6902891at2"/>
<proteinExistence type="predicted"/>
<dbReference type="Gene3D" id="3.10.129.10">
    <property type="entry name" value="Hotdog Thioesterase"/>
    <property type="match status" value="1"/>
</dbReference>
<protein>
    <submittedName>
        <fullName evidence="4">Predicted thioesterase</fullName>
    </submittedName>
</protein>
<dbReference type="Proteomes" id="UP000183469">
    <property type="component" value="Unassembled WGS sequence"/>
</dbReference>
<evidence type="ECO:0000313" key="5">
    <source>
        <dbReference type="Proteomes" id="UP000183469"/>
    </source>
</evidence>
<organism evidence="4 5">
    <name type="scientific">Selenomonas ruminantium</name>
    <dbReference type="NCBI Taxonomy" id="971"/>
    <lineage>
        <taxon>Bacteria</taxon>
        <taxon>Bacillati</taxon>
        <taxon>Bacillota</taxon>
        <taxon>Negativicutes</taxon>
        <taxon>Selenomonadales</taxon>
        <taxon>Selenomonadaceae</taxon>
        <taxon>Selenomonas</taxon>
    </lineage>
</organism>
<dbReference type="InterPro" id="IPR029069">
    <property type="entry name" value="HotDog_dom_sf"/>
</dbReference>
<dbReference type="SUPFAM" id="SSF54637">
    <property type="entry name" value="Thioesterase/thiol ester dehydrase-isomerase"/>
    <property type="match status" value="1"/>
</dbReference>
<accession>A0A1H4ADA1</accession>
<dbReference type="InterPro" id="IPR054485">
    <property type="entry name" value="FlK-like_dom"/>
</dbReference>
<feature type="active site" evidence="1">
    <location>
        <position position="71"/>
    </location>
</feature>
<evidence type="ECO:0000313" key="4">
    <source>
        <dbReference type="EMBL" id="SEA33738.1"/>
    </source>
</evidence>
<evidence type="ECO:0000259" key="3">
    <source>
        <dbReference type="Pfam" id="PF22636"/>
    </source>
</evidence>
<feature type="binding site" evidence="2">
    <location>
        <position position="115"/>
    </location>
    <ligand>
        <name>substrate</name>
    </ligand>
</feature>
<feature type="active site" evidence="1">
    <location>
        <position position="45"/>
    </location>
</feature>
<dbReference type="PIRSF" id="PIRSF014972">
    <property type="entry name" value="FlK"/>
    <property type="match status" value="1"/>
</dbReference>
<feature type="binding site" evidence="2">
    <location>
        <position position="64"/>
    </location>
    <ligand>
        <name>CoA</name>
        <dbReference type="ChEBI" id="CHEBI:57287"/>
    </ligand>
</feature>
<dbReference type="PANTHER" id="PTHR36934">
    <property type="entry name" value="BLR0278 PROTEIN"/>
    <property type="match status" value="1"/>
</dbReference>
<evidence type="ECO:0000256" key="2">
    <source>
        <dbReference type="PIRSR" id="PIRSR014972-2"/>
    </source>
</evidence>
<reference evidence="4 5" key="1">
    <citation type="submission" date="2016-10" db="EMBL/GenBank/DDBJ databases">
        <authorList>
            <person name="de Groot N.N."/>
        </authorList>
    </citation>
    <scope>NUCLEOTIDE SEQUENCE [LARGE SCALE GENOMIC DNA]</scope>
    <source>
        <strain evidence="4 5">DSM 2872</strain>
    </source>
</reference>
<dbReference type="Pfam" id="PF22636">
    <property type="entry name" value="FlK"/>
    <property type="match status" value="1"/>
</dbReference>
<name>A0A1H4ADA1_SELRU</name>
<evidence type="ECO:0000256" key="1">
    <source>
        <dbReference type="PIRSR" id="PIRSR014972-1"/>
    </source>
</evidence>
<dbReference type="InterPro" id="IPR025540">
    <property type="entry name" value="FlK"/>
</dbReference>
<gene>
    <name evidence="4" type="ORF">SAMN05660648_02832</name>
</gene>
<dbReference type="EMBL" id="FNQG01000016">
    <property type="protein sequence ID" value="SEA33738.1"/>
    <property type="molecule type" value="Genomic_DNA"/>
</dbReference>